<dbReference type="GO" id="GO:0005829">
    <property type="term" value="C:cytosol"/>
    <property type="evidence" value="ECO:0007669"/>
    <property type="project" value="TreeGrafter"/>
</dbReference>
<protein>
    <submittedName>
        <fullName evidence="4">Dixin</fullName>
    </submittedName>
</protein>
<gene>
    <name evidence="4" type="ORF">KP79_PYT21886</name>
</gene>
<dbReference type="EMBL" id="NEDP02005391">
    <property type="protein sequence ID" value="OWF41439.1"/>
    <property type="molecule type" value="Genomic_DNA"/>
</dbReference>
<feature type="compositionally biased region" description="Low complexity" evidence="2">
    <location>
        <begin position="179"/>
        <end position="193"/>
    </location>
</feature>
<evidence type="ECO:0000256" key="2">
    <source>
        <dbReference type="SAM" id="MobiDB-lite"/>
    </source>
</evidence>
<dbReference type="Gene3D" id="1.10.287.1490">
    <property type="match status" value="1"/>
</dbReference>
<comment type="caution">
    <text evidence="4">The sequence shown here is derived from an EMBL/GenBank/DDBJ whole genome shotgun (WGS) entry which is preliminary data.</text>
</comment>
<feature type="compositionally biased region" description="Polar residues" evidence="2">
    <location>
        <begin position="594"/>
        <end position="607"/>
    </location>
</feature>
<dbReference type="OrthoDB" id="30551at2759"/>
<organism evidence="4 5">
    <name type="scientific">Mizuhopecten yessoensis</name>
    <name type="common">Japanese scallop</name>
    <name type="synonym">Patinopecten yessoensis</name>
    <dbReference type="NCBI Taxonomy" id="6573"/>
    <lineage>
        <taxon>Eukaryota</taxon>
        <taxon>Metazoa</taxon>
        <taxon>Spiralia</taxon>
        <taxon>Lophotrochozoa</taxon>
        <taxon>Mollusca</taxon>
        <taxon>Bivalvia</taxon>
        <taxon>Autobranchia</taxon>
        <taxon>Pteriomorphia</taxon>
        <taxon>Pectinida</taxon>
        <taxon>Pectinoidea</taxon>
        <taxon>Pectinidae</taxon>
        <taxon>Mizuhopecten</taxon>
    </lineage>
</organism>
<evidence type="ECO:0000313" key="4">
    <source>
        <dbReference type="EMBL" id="OWF41439.1"/>
    </source>
</evidence>
<feature type="compositionally biased region" description="Low complexity" evidence="2">
    <location>
        <begin position="7"/>
        <end position="18"/>
    </location>
</feature>
<dbReference type="AlphaFoldDB" id="A0A210PYC0"/>
<dbReference type="Pfam" id="PF00307">
    <property type="entry name" value="CH"/>
    <property type="match status" value="1"/>
</dbReference>
<feature type="compositionally biased region" description="Low complexity" evidence="2">
    <location>
        <begin position="205"/>
        <end position="216"/>
    </location>
</feature>
<dbReference type="Gene3D" id="1.10.418.10">
    <property type="entry name" value="Calponin-like domain"/>
    <property type="match status" value="1"/>
</dbReference>
<dbReference type="InterPro" id="IPR001715">
    <property type="entry name" value="CH_dom"/>
</dbReference>
<dbReference type="PROSITE" id="PS50021">
    <property type="entry name" value="CH"/>
    <property type="match status" value="1"/>
</dbReference>
<feature type="region of interest" description="Disordered" evidence="2">
    <location>
        <begin position="174"/>
        <end position="278"/>
    </location>
</feature>
<dbReference type="InterPro" id="IPR036872">
    <property type="entry name" value="CH_dom_sf"/>
</dbReference>
<dbReference type="Proteomes" id="UP000242188">
    <property type="component" value="Unassembled WGS sequence"/>
</dbReference>
<dbReference type="CDD" id="cd21213">
    <property type="entry name" value="CH_DIXDC1"/>
    <property type="match status" value="1"/>
</dbReference>
<keyword evidence="5" id="KW-1185">Reference proteome</keyword>
<feature type="region of interest" description="Disordered" evidence="2">
    <location>
        <begin position="315"/>
        <end position="335"/>
    </location>
</feature>
<dbReference type="InterPro" id="IPR015506">
    <property type="entry name" value="Dsh/Dvl-rel"/>
</dbReference>
<feature type="region of interest" description="Disordered" evidence="2">
    <location>
        <begin position="1"/>
        <end position="27"/>
    </location>
</feature>
<feature type="region of interest" description="Disordered" evidence="2">
    <location>
        <begin position="563"/>
        <end position="607"/>
    </location>
</feature>
<dbReference type="PANTHER" id="PTHR10878:SF22">
    <property type="entry name" value="DIXIN"/>
    <property type="match status" value="1"/>
</dbReference>
<sequence length="607" mass="67080">MSRMAVSSSPSPSASPAKSPDEEGSHSWMEWRQQLHAYVAWVNSQLKKKPGIRQVEDLRNDTKDGVVLAELIEIVAGDKLPGIHVVPSNYGEMKENVEKVLNYMSANRIRMHHASAKDIVEGNLKATMRLILALAAHFKPHSVKHSSQHLNRSSVGSPHAVGIAQGASAALAEARRTASKAGNSFRSNRSRYNNSERRRTYHAGSSSDQYSDSDQSFGQTDHDFKGRRDEGDGASNDKSPLPSARFNPAHPSNTQTGISKSRSSDYISAKDSGSDSSNLTLVDQSREILNEYQGLSVTINKTRTELLKLQDLLLSGEPPDGEESGGREVATSSSPEEQIIIMKSQLIQATEVCKDLREELSMTKDECMQLQGTKAGLNHRLIEQEERISQLNSEVLRADFEYQRFESEITEMKRALRDKDKLIVDLKKDMTRRDKHIDHLQNEVQLQIQEKENATRSLKMQISDLHDRLKVVGQTGASLSARVASQDKRMAQLEGKILTSSDDGSSHRSDNTSFGTGDELQVVRDSLHNLRLSFKGTDPQQHTIDTLEQSVSALLDKISMSATSSVGGGDAQSGHDVTSRRLNFDSTGDVRRSPITSIPGSQTSEWP</sequence>
<evidence type="ECO:0000256" key="1">
    <source>
        <dbReference type="SAM" id="Coils"/>
    </source>
</evidence>
<dbReference type="GO" id="GO:0060070">
    <property type="term" value="P:canonical Wnt signaling pathway"/>
    <property type="evidence" value="ECO:0007669"/>
    <property type="project" value="TreeGrafter"/>
</dbReference>
<feature type="domain" description="Calponin-homology (CH)" evidence="3">
    <location>
        <begin position="32"/>
        <end position="139"/>
    </location>
</feature>
<proteinExistence type="predicted"/>
<feature type="compositionally biased region" description="Polar residues" evidence="2">
    <location>
        <begin position="250"/>
        <end position="266"/>
    </location>
</feature>
<feature type="compositionally biased region" description="Basic and acidic residues" evidence="2">
    <location>
        <begin position="577"/>
        <end position="592"/>
    </location>
</feature>
<reference evidence="4 5" key="1">
    <citation type="journal article" date="2017" name="Nat. Ecol. Evol.">
        <title>Scallop genome provides insights into evolution of bilaterian karyotype and development.</title>
        <authorList>
            <person name="Wang S."/>
            <person name="Zhang J."/>
            <person name="Jiao W."/>
            <person name="Li J."/>
            <person name="Xun X."/>
            <person name="Sun Y."/>
            <person name="Guo X."/>
            <person name="Huan P."/>
            <person name="Dong B."/>
            <person name="Zhang L."/>
            <person name="Hu X."/>
            <person name="Sun X."/>
            <person name="Wang J."/>
            <person name="Zhao C."/>
            <person name="Wang Y."/>
            <person name="Wang D."/>
            <person name="Huang X."/>
            <person name="Wang R."/>
            <person name="Lv J."/>
            <person name="Li Y."/>
            <person name="Zhang Z."/>
            <person name="Liu B."/>
            <person name="Lu W."/>
            <person name="Hui Y."/>
            <person name="Liang J."/>
            <person name="Zhou Z."/>
            <person name="Hou R."/>
            <person name="Li X."/>
            <person name="Liu Y."/>
            <person name="Li H."/>
            <person name="Ning X."/>
            <person name="Lin Y."/>
            <person name="Zhao L."/>
            <person name="Xing Q."/>
            <person name="Dou J."/>
            <person name="Li Y."/>
            <person name="Mao J."/>
            <person name="Guo H."/>
            <person name="Dou H."/>
            <person name="Li T."/>
            <person name="Mu C."/>
            <person name="Jiang W."/>
            <person name="Fu Q."/>
            <person name="Fu X."/>
            <person name="Miao Y."/>
            <person name="Liu J."/>
            <person name="Yu Q."/>
            <person name="Li R."/>
            <person name="Liao H."/>
            <person name="Li X."/>
            <person name="Kong Y."/>
            <person name="Jiang Z."/>
            <person name="Chourrout D."/>
            <person name="Li R."/>
            <person name="Bao Z."/>
        </authorList>
    </citation>
    <scope>NUCLEOTIDE SEQUENCE [LARGE SCALE GENOMIC DNA]</scope>
    <source>
        <strain evidence="4 5">PY_sf001</strain>
    </source>
</reference>
<feature type="region of interest" description="Disordered" evidence="2">
    <location>
        <begin position="497"/>
        <end position="519"/>
    </location>
</feature>
<feature type="coiled-coil region" evidence="1">
    <location>
        <begin position="346"/>
        <end position="468"/>
    </location>
</feature>
<keyword evidence="1" id="KW-0175">Coiled coil</keyword>
<feature type="compositionally biased region" description="Basic and acidic residues" evidence="2">
    <location>
        <begin position="220"/>
        <end position="231"/>
    </location>
</feature>
<dbReference type="STRING" id="6573.A0A210PYC0"/>
<dbReference type="SMART" id="SM00033">
    <property type="entry name" value="CH"/>
    <property type="match status" value="1"/>
</dbReference>
<evidence type="ECO:0000259" key="3">
    <source>
        <dbReference type="PROSITE" id="PS50021"/>
    </source>
</evidence>
<evidence type="ECO:0000313" key="5">
    <source>
        <dbReference type="Proteomes" id="UP000242188"/>
    </source>
</evidence>
<accession>A0A210PYC0</accession>
<name>A0A210PYC0_MIZYE</name>
<dbReference type="PANTHER" id="PTHR10878">
    <property type="entry name" value="SEGMENT POLARITY PROTEIN DISHEVELLED"/>
    <property type="match status" value="1"/>
</dbReference>
<dbReference type="SUPFAM" id="SSF47576">
    <property type="entry name" value="Calponin-homology domain, CH-domain"/>
    <property type="match status" value="1"/>
</dbReference>